<dbReference type="Pfam" id="PF00332">
    <property type="entry name" value="Glyco_hydro_17"/>
    <property type="match status" value="1"/>
</dbReference>
<feature type="signal peptide" evidence="8">
    <location>
        <begin position="1"/>
        <end position="34"/>
    </location>
</feature>
<dbReference type="EC" id="3.2.1.39" evidence="3"/>
<keyword evidence="5 7" id="KW-0326">Glycosidase</keyword>
<evidence type="ECO:0000256" key="5">
    <source>
        <dbReference type="ARBA" id="ARBA00023295"/>
    </source>
</evidence>
<evidence type="ECO:0000256" key="4">
    <source>
        <dbReference type="ARBA" id="ARBA00022801"/>
    </source>
</evidence>
<keyword evidence="8" id="KW-0732">Signal</keyword>
<proteinExistence type="inferred from homology"/>
<dbReference type="RefSeq" id="XP_010431544.2">
    <property type="nucleotide sequence ID" value="XM_010433242.2"/>
</dbReference>
<evidence type="ECO:0000256" key="6">
    <source>
        <dbReference type="RuleBase" id="RU004335"/>
    </source>
</evidence>
<accession>A0ABM0TUA2</accession>
<gene>
    <name evidence="10" type="primary">LOC104715873</name>
</gene>
<evidence type="ECO:0000256" key="8">
    <source>
        <dbReference type="SAM" id="SignalP"/>
    </source>
</evidence>
<feature type="chain" id="PRO_5047275740" description="glucan endo-1,3-beta-D-glucosidase" evidence="8">
    <location>
        <begin position="35"/>
        <end position="351"/>
    </location>
</feature>
<dbReference type="InterPro" id="IPR000490">
    <property type="entry name" value="Glyco_hydro_17"/>
</dbReference>
<evidence type="ECO:0000256" key="7">
    <source>
        <dbReference type="RuleBase" id="RU004336"/>
    </source>
</evidence>
<sequence length="351" mass="37984">MKSHTSMDSKPTGLAVAIFLLLSIQILCPAGVAGDITGVCYGRNGDNLPTPADTVALYKTNNIDAIRMYEPFADMLEALRGSGLSVMFGPRNEEIQSLAQDPAAATNFVSTWIIPYINDVSIKWITIGNEVFPSDIAPFVPAAIRNVNAALTSSGITGISVTTVLAMTALANTYPPSATTFLPDLTEIMTEISSILTQTNSPLMANVYPYFAYASDTNDICLDYASFKSQTPVVIDGDMQYNNMFAAMVDGFNAALEKINAGNVVVMVAETGWPTEGNEPHTSVDNAKAYNTGIMTCGGSARMRTPRRPYTPVDVFLFAMFRENQKDGPVEQSFGIFSPDMTPVYDIFCHY</sequence>
<dbReference type="Gene3D" id="3.20.20.80">
    <property type="entry name" value="Glycosidases"/>
    <property type="match status" value="1"/>
</dbReference>
<evidence type="ECO:0000313" key="9">
    <source>
        <dbReference type="Proteomes" id="UP000694864"/>
    </source>
</evidence>
<comment type="similarity">
    <text evidence="2 6">Belongs to the glycosyl hydrolase 17 family.</text>
</comment>
<evidence type="ECO:0000256" key="2">
    <source>
        <dbReference type="ARBA" id="ARBA00008773"/>
    </source>
</evidence>
<dbReference type="Proteomes" id="UP000694864">
    <property type="component" value="Chromosome 9"/>
</dbReference>
<dbReference type="GeneID" id="104715873"/>
<dbReference type="SUPFAM" id="SSF51445">
    <property type="entry name" value="(Trans)glycosidases"/>
    <property type="match status" value="1"/>
</dbReference>
<dbReference type="PANTHER" id="PTHR32227">
    <property type="entry name" value="GLUCAN ENDO-1,3-BETA-GLUCOSIDASE BG1-RELATED-RELATED"/>
    <property type="match status" value="1"/>
</dbReference>
<organism evidence="9 10">
    <name type="scientific">Camelina sativa</name>
    <name type="common">False flax</name>
    <name type="synonym">Myagrum sativum</name>
    <dbReference type="NCBI Taxonomy" id="90675"/>
    <lineage>
        <taxon>Eukaryota</taxon>
        <taxon>Viridiplantae</taxon>
        <taxon>Streptophyta</taxon>
        <taxon>Embryophyta</taxon>
        <taxon>Tracheophyta</taxon>
        <taxon>Spermatophyta</taxon>
        <taxon>Magnoliopsida</taxon>
        <taxon>eudicotyledons</taxon>
        <taxon>Gunneridae</taxon>
        <taxon>Pentapetalae</taxon>
        <taxon>rosids</taxon>
        <taxon>malvids</taxon>
        <taxon>Brassicales</taxon>
        <taxon>Brassicaceae</taxon>
        <taxon>Camelineae</taxon>
        <taxon>Camelina</taxon>
    </lineage>
</organism>
<dbReference type="PROSITE" id="PS00587">
    <property type="entry name" value="GLYCOSYL_HYDROL_F17"/>
    <property type="match status" value="1"/>
</dbReference>
<keyword evidence="9" id="KW-1185">Reference proteome</keyword>
<dbReference type="InterPro" id="IPR044965">
    <property type="entry name" value="Glyco_hydro_17_plant"/>
</dbReference>
<evidence type="ECO:0000256" key="1">
    <source>
        <dbReference type="ARBA" id="ARBA00000382"/>
    </source>
</evidence>
<protein>
    <recommendedName>
        <fullName evidence="3">glucan endo-1,3-beta-D-glucosidase</fullName>
        <ecNumber evidence="3">3.2.1.39</ecNumber>
    </recommendedName>
</protein>
<comment type="catalytic activity">
    <reaction evidence="1">
        <text>Hydrolysis of (1-&gt;3)-beta-D-glucosidic linkages in (1-&gt;3)-beta-D-glucans.</text>
        <dbReference type="EC" id="3.2.1.39"/>
    </reaction>
</comment>
<dbReference type="InterPro" id="IPR017853">
    <property type="entry name" value="GH"/>
</dbReference>
<name>A0ABM0TUA2_CAMSA</name>
<evidence type="ECO:0000256" key="3">
    <source>
        <dbReference type="ARBA" id="ARBA00012780"/>
    </source>
</evidence>
<keyword evidence="4 7" id="KW-0378">Hydrolase</keyword>
<evidence type="ECO:0000313" key="10">
    <source>
        <dbReference type="RefSeq" id="XP_010431544.2"/>
    </source>
</evidence>
<reference evidence="10" key="2">
    <citation type="submission" date="2025-08" db="UniProtKB">
        <authorList>
            <consortium name="RefSeq"/>
        </authorList>
    </citation>
    <scope>IDENTIFICATION</scope>
    <source>
        <tissue evidence="10">Leaf</tissue>
    </source>
</reference>
<reference evidence="9" key="1">
    <citation type="journal article" date="2014" name="Nat. Commun.">
        <title>The emerging biofuel crop Camelina sativa retains a highly undifferentiated hexaploid genome structure.</title>
        <authorList>
            <person name="Kagale S."/>
            <person name="Koh C."/>
            <person name="Nixon J."/>
            <person name="Bollina V."/>
            <person name="Clarke W.E."/>
            <person name="Tuteja R."/>
            <person name="Spillane C."/>
            <person name="Robinson S.J."/>
            <person name="Links M.G."/>
            <person name="Clarke C."/>
            <person name="Higgins E.E."/>
            <person name="Huebert T."/>
            <person name="Sharpe A.G."/>
            <person name="Parkin I.A."/>
        </authorList>
    </citation>
    <scope>NUCLEOTIDE SEQUENCE [LARGE SCALE GENOMIC DNA]</scope>
    <source>
        <strain evidence="9">cv. DH55</strain>
    </source>
</reference>